<evidence type="ECO:0000256" key="4">
    <source>
        <dbReference type="ARBA" id="ARBA00023125"/>
    </source>
</evidence>
<dbReference type="Gene3D" id="1.10.10.10">
    <property type="entry name" value="Winged helix-like DNA-binding domain superfamily/Winged helix DNA-binding domain"/>
    <property type="match status" value="1"/>
</dbReference>
<reference evidence="10 11" key="1">
    <citation type="submission" date="2019-06" db="EMBL/GenBank/DDBJ databases">
        <title>A chromosomal-level reference genome of Carpinus fangiana (Coryloideae, Betulaceae).</title>
        <authorList>
            <person name="Yang X."/>
            <person name="Wang Z."/>
            <person name="Zhang L."/>
            <person name="Hao G."/>
            <person name="Liu J."/>
            <person name="Yang Y."/>
        </authorList>
    </citation>
    <scope>NUCLEOTIDE SEQUENCE [LARGE SCALE GENOMIC DNA]</scope>
    <source>
        <strain evidence="10">Cfa_2016G</strain>
        <tissue evidence="10">Leaf</tissue>
    </source>
</reference>
<dbReference type="Pfam" id="PF02270">
    <property type="entry name" value="TFIIF_beta"/>
    <property type="match status" value="1"/>
</dbReference>
<dbReference type="InterPro" id="IPR011039">
    <property type="entry name" value="TFIIF_interaction"/>
</dbReference>
<dbReference type="OrthoDB" id="26094at2759"/>
<keyword evidence="4" id="KW-0238">DNA-binding</keyword>
<dbReference type="InterPro" id="IPR003196">
    <property type="entry name" value="TFIIF_beta"/>
</dbReference>
<feature type="domain" description="TFIIF beta subunit N-terminal" evidence="9">
    <location>
        <begin position="39"/>
        <end position="160"/>
    </location>
</feature>
<evidence type="ECO:0000256" key="3">
    <source>
        <dbReference type="ARBA" id="ARBA00023015"/>
    </source>
</evidence>
<keyword evidence="11" id="KW-1185">Reference proteome</keyword>
<comment type="subcellular location">
    <subcellularLocation>
        <location evidence="1">Nucleus</location>
    </subcellularLocation>
</comment>
<dbReference type="EMBL" id="VIBQ01000016">
    <property type="protein sequence ID" value="KAB8356650.1"/>
    <property type="molecule type" value="Genomic_DNA"/>
</dbReference>
<accession>A0A5N6KXF8</accession>
<dbReference type="GO" id="GO:0003677">
    <property type="term" value="F:DNA binding"/>
    <property type="evidence" value="ECO:0007669"/>
    <property type="project" value="UniProtKB-KW"/>
</dbReference>
<dbReference type="FunFam" id="1.10.10.10:FF:000035">
    <property type="entry name" value="General transcription factor IIF subunit 2"/>
    <property type="match status" value="1"/>
</dbReference>
<evidence type="ECO:0000313" key="11">
    <source>
        <dbReference type="Proteomes" id="UP000327013"/>
    </source>
</evidence>
<evidence type="ECO:0000256" key="6">
    <source>
        <dbReference type="ARBA" id="ARBA00023242"/>
    </source>
</evidence>
<dbReference type="Pfam" id="PF17683">
    <property type="entry name" value="TFIIF_beta_N"/>
    <property type="match status" value="1"/>
</dbReference>
<evidence type="ECO:0000256" key="2">
    <source>
        <dbReference type="ARBA" id="ARBA00009543"/>
    </source>
</evidence>
<dbReference type="InterPro" id="IPR036390">
    <property type="entry name" value="WH_DNA-bd_sf"/>
</dbReference>
<dbReference type="InterPro" id="IPR040450">
    <property type="entry name" value="TFIIF_beta_HTH"/>
</dbReference>
<dbReference type="GO" id="GO:0006367">
    <property type="term" value="P:transcription initiation at RNA polymerase II promoter"/>
    <property type="evidence" value="ECO:0007669"/>
    <property type="project" value="InterPro"/>
</dbReference>
<dbReference type="InterPro" id="IPR036388">
    <property type="entry name" value="WH-like_DNA-bd_sf"/>
</dbReference>
<evidence type="ECO:0000256" key="5">
    <source>
        <dbReference type="ARBA" id="ARBA00023163"/>
    </source>
</evidence>
<feature type="compositionally biased region" description="Acidic residues" evidence="7">
    <location>
        <begin position="18"/>
        <end position="27"/>
    </location>
</feature>
<dbReference type="InterPro" id="IPR040504">
    <property type="entry name" value="TFIIF_beta_N"/>
</dbReference>
<keyword evidence="6" id="KW-0539">Nucleus</keyword>
<comment type="caution">
    <text evidence="10">The sequence shown here is derived from an EMBL/GenBank/DDBJ whole genome shotgun (WGS) entry which is preliminary data.</text>
</comment>
<feature type="region of interest" description="Disordered" evidence="7">
    <location>
        <begin position="303"/>
        <end position="333"/>
    </location>
</feature>
<evidence type="ECO:0000313" key="10">
    <source>
        <dbReference type="EMBL" id="KAB8356650.1"/>
    </source>
</evidence>
<evidence type="ECO:0000256" key="1">
    <source>
        <dbReference type="ARBA" id="ARBA00004123"/>
    </source>
</evidence>
<dbReference type="GO" id="GO:0005674">
    <property type="term" value="C:transcription factor TFIIF complex"/>
    <property type="evidence" value="ECO:0007669"/>
    <property type="project" value="InterPro"/>
</dbReference>
<dbReference type="AlphaFoldDB" id="A0A5N6KXF8"/>
<proteinExistence type="inferred from homology"/>
<dbReference type="PANTHER" id="PTHR10445">
    <property type="entry name" value="GENERAL TRANSCRIPTION FACTOR IIF SUBUNIT 2"/>
    <property type="match status" value="1"/>
</dbReference>
<gene>
    <name evidence="10" type="ORF">FH972_024227</name>
</gene>
<keyword evidence="3" id="KW-0805">Transcription regulation</keyword>
<feature type="domain" description="TFIIF beta subunit HTH" evidence="8">
    <location>
        <begin position="228"/>
        <end position="292"/>
    </location>
</feature>
<name>A0A5N6KXF8_9ROSI</name>
<evidence type="ECO:0000256" key="7">
    <source>
        <dbReference type="SAM" id="MobiDB-lite"/>
    </source>
</evidence>
<dbReference type="CDD" id="cd07980">
    <property type="entry name" value="TFIIF_beta"/>
    <property type="match status" value="1"/>
</dbReference>
<dbReference type="SUPFAM" id="SSF46785">
    <property type="entry name" value="Winged helix' DNA-binding domain"/>
    <property type="match status" value="1"/>
</dbReference>
<dbReference type="PANTHER" id="PTHR10445:SF0">
    <property type="entry name" value="GENERAL TRANSCRIPTION FACTOR IIF SUBUNIT 2"/>
    <property type="match status" value="1"/>
</dbReference>
<dbReference type="SUPFAM" id="SSF50916">
    <property type="entry name" value="Rap30/74 interaction domains"/>
    <property type="match status" value="1"/>
</dbReference>
<comment type="similarity">
    <text evidence="2">Belongs to the TFIIF beta subunit family.</text>
</comment>
<sequence>METAYVKQDPEDNNAATLEEDTYEDTGDGELEIPQQLSEAWLLRLPKFVQEQWVKAGEDEEITIGYLNHYLQSNTYEMVLDSSRKCNKDLPKTYKLNMQDPNTSNTFVFSEQDLPEFKKKAKREQNAAAGNGINKYRRFQGQTVPKQTKLSAVVKKEVTADASSSAEMMQYLKDRSQQEDPSRYATSFLGGDPSKHWNSLNIEKTVAAGALAPSTTRDHRRAIDQRAARMPENDLRDAIFAQFEKYRYWSMDNLLRQINQPKEYVRETLLKVADFIKSGPFHNNYMLKSEWQDRGGEAAVDELAPEVKDDDSIKDEAMKGEGDDTDLSMTEAP</sequence>
<dbReference type="Proteomes" id="UP000327013">
    <property type="component" value="Unassembled WGS sequence"/>
</dbReference>
<evidence type="ECO:0000259" key="9">
    <source>
        <dbReference type="Pfam" id="PF17683"/>
    </source>
</evidence>
<feature type="region of interest" description="Disordered" evidence="7">
    <location>
        <begin position="1"/>
        <end position="27"/>
    </location>
</feature>
<keyword evidence="5" id="KW-0804">Transcription</keyword>
<feature type="compositionally biased region" description="Basic and acidic residues" evidence="7">
    <location>
        <begin position="305"/>
        <end position="322"/>
    </location>
</feature>
<protein>
    <submittedName>
        <fullName evidence="10">Uncharacterized protein</fullName>
    </submittedName>
</protein>
<organism evidence="10 11">
    <name type="scientific">Carpinus fangiana</name>
    <dbReference type="NCBI Taxonomy" id="176857"/>
    <lineage>
        <taxon>Eukaryota</taxon>
        <taxon>Viridiplantae</taxon>
        <taxon>Streptophyta</taxon>
        <taxon>Embryophyta</taxon>
        <taxon>Tracheophyta</taxon>
        <taxon>Spermatophyta</taxon>
        <taxon>Magnoliopsida</taxon>
        <taxon>eudicotyledons</taxon>
        <taxon>Gunneridae</taxon>
        <taxon>Pentapetalae</taxon>
        <taxon>rosids</taxon>
        <taxon>fabids</taxon>
        <taxon>Fagales</taxon>
        <taxon>Betulaceae</taxon>
        <taxon>Carpinus</taxon>
    </lineage>
</organism>
<evidence type="ECO:0000259" key="8">
    <source>
        <dbReference type="Pfam" id="PF02270"/>
    </source>
</evidence>